<organism evidence="1 2">
    <name type="scientific">Pluteus cervinus</name>
    <dbReference type="NCBI Taxonomy" id="181527"/>
    <lineage>
        <taxon>Eukaryota</taxon>
        <taxon>Fungi</taxon>
        <taxon>Dikarya</taxon>
        <taxon>Basidiomycota</taxon>
        <taxon>Agaricomycotina</taxon>
        <taxon>Agaricomycetes</taxon>
        <taxon>Agaricomycetidae</taxon>
        <taxon>Agaricales</taxon>
        <taxon>Pluteineae</taxon>
        <taxon>Pluteaceae</taxon>
        <taxon>Pluteus</taxon>
    </lineage>
</organism>
<reference evidence="1 2" key="1">
    <citation type="journal article" date="2019" name="Nat. Ecol. Evol.">
        <title>Megaphylogeny resolves global patterns of mushroom evolution.</title>
        <authorList>
            <person name="Varga T."/>
            <person name="Krizsan K."/>
            <person name="Foldi C."/>
            <person name="Dima B."/>
            <person name="Sanchez-Garcia M."/>
            <person name="Sanchez-Ramirez S."/>
            <person name="Szollosi G.J."/>
            <person name="Szarkandi J.G."/>
            <person name="Papp V."/>
            <person name="Albert L."/>
            <person name="Andreopoulos W."/>
            <person name="Angelini C."/>
            <person name="Antonin V."/>
            <person name="Barry K.W."/>
            <person name="Bougher N.L."/>
            <person name="Buchanan P."/>
            <person name="Buyck B."/>
            <person name="Bense V."/>
            <person name="Catcheside P."/>
            <person name="Chovatia M."/>
            <person name="Cooper J."/>
            <person name="Damon W."/>
            <person name="Desjardin D."/>
            <person name="Finy P."/>
            <person name="Geml J."/>
            <person name="Haridas S."/>
            <person name="Hughes K."/>
            <person name="Justo A."/>
            <person name="Karasinski D."/>
            <person name="Kautmanova I."/>
            <person name="Kiss B."/>
            <person name="Kocsube S."/>
            <person name="Kotiranta H."/>
            <person name="LaButti K.M."/>
            <person name="Lechner B.E."/>
            <person name="Liimatainen K."/>
            <person name="Lipzen A."/>
            <person name="Lukacs Z."/>
            <person name="Mihaltcheva S."/>
            <person name="Morgado L.N."/>
            <person name="Niskanen T."/>
            <person name="Noordeloos M.E."/>
            <person name="Ohm R.A."/>
            <person name="Ortiz-Santana B."/>
            <person name="Ovrebo C."/>
            <person name="Racz N."/>
            <person name="Riley R."/>
            <person name="Savchenko A."/>
            <person name="Shiryaev A."/>
            <person name="Soop K."/>
            <person name="Spirin V."/>
            <person name="Szebenyi C."/>
            <person name="Tomsovsky M."/>
            <person name="Tulloss R.E."/>
            <person name="Uehling J."/>
            <person name="Grigoriev I.V."/>
            <person name="Vagvolgyi C."/>
            <person name="Papp T."/>
            <person name="Martin F.M."/>
            <person name="Miettinen O."/>
            <person name="Hibbett D.S."/>
            <person name="Nagy L.G."/>
        </authorList>
    </citation>
    <scope>NUCLEOTIDE SEQUENCE [LARGE SCALE GENOMIC DNA]</scope>
    <source>
        <strain evidence="1 2">NL-1719</strain>
    </source>
</reference>
<gene>
    <name evidence="1" type="ORF">BDN72DRAFT_878465</name>
</gene>
<name>A0ACD3ATY9_9AGAR</name>
<sequence>MVERPCSNCGEVYPLSQLKRCARCHLDLYCSKECQRAHWKNGHKESCIPRPNVDSLDPSSPERITRAIDDQIRDWISTWNLILWTFGLLCFDLPNQASNNHHLTHIPVICLTPRSGDVPNPAQCYKMKSGEVWTHERCVSSYPELTFEPVEKLEPNLARIVITVESDGADEGKEGAWRRSWLITCRLSRIERYLEVPEDYSWGIASCWVDVLSSIFDKGDVEEANRIWSICDTTDFHNAILNELKARKMVLKIIPSLGVYTTLSPSTISWHHPSLHTVIRIVPPPTQAANDSDPDSTINYINVSYFSQSILRYDVSAVMIINLVDSRECQRTAWMTGHKDLCSPYFKVDAIDPASPEWIEDSRDKQLGRWMATWSLILWTFALLSLDLPNQPDDHNLRHIVVLRVGFCRDSSSTAQSYKMKWGELWPQERCKSTFPALQFTPIEELEPNRAHVIITMEDEEGVLRRTWMMACRIIHIERYREIPKDYSRGIASCWADVLSSIIEKGNVKEANRVWCLSNTRQFHDAILSELTVRKMVYTFIPSLGLCWESSDPGLRFGDPGEFEHHTSVVLPS</sequence>
<proteinExistence type="predicted"/>
<accession>A0ACD3ATY9</accession>
<dbReference type="EMBL" id="ML208331">
    <property type="protein sequence ID" value="TFK69398.1"/>
    <property type="molecule type" value="Genomic_DNA"/>
</dbReference>
<protein>
    <submittedName>
        <fullName evidence="1">Uncharacterized protein</fullName>
    </submittedName>
</protein>
<evidence type="ECO:0000313" key="1">
    <source>
        <dbReference type="EMBL" id="TFK69398.1"/>
    </source>
</evidence>
<dbReference type="Proteomes" id="UP000308600">
    <property type="component" value="Unassembled WGS sequence"/>
</dbReference>
<keyword evidence="2" id="KW-1185">Reference proteome</keyword>
<evidence type="ECO:0000313" key="2">
    <source>
        <dbReference type="Proteomes" id="UP000308600"/>
    </source>
</evidence>